<dbReference type="GO" id="GO:0030244">
    <property type="term" value="P:cellulose biosynthetic process"/>
    <property type="evidence" value="ECO:0007669"/>
    <property type="project" value="InterPro"/>
</dbReference>
<accession>A0A8M8UUB3</accession>
<proteinExistence type="predicted"/>
<sequence>MHADPSKEPSLGVMNTVIAAMALDYPPDKLAVYLQDDGGSYVTLNASREAWKFARFWVPLRRKYELKIACPAAYFSSKESAHEKFIGSSEFAAEKKIIEKSYTEFQEALEKNSVNASASVSGDRPPLIEVGYRYFTAVEDALTSISLHCKGWISVYIAPASPCFLGASTTNLNDMLVQ</sequence>
<name>A0A8M8UUB3_SESIN</name>
<dbReference type="RefSeq" id="XP_020550518.1">
    <property type="nucleotide sequence ID" value="XM_020694859.1"/>
</dbReference>
<evidence type="ECO:0000256" key="3">
    <source>
        <dbReference type="ARBA" id="ARBA00022679"/>
    </source>
</evidence>
<dbReference type="KEGG" id="sind:110012161"/>
<keyword evidence="4" id="KW-0812">Transmembrane</keyword>
<dbReference type="GO" id="GO:0016760">
    <property type="term" value="F:cellulose synthase (UDP-forming) activity"/>
    <property type="evidence" value="ECO:0007669"/>
    <property type="project" value="InterPro"/>
</dbReference>
<organism evidence="9 10">
    <name type="scientific">Sesamum indicum</name>
    <name type="common">Oriental sesame</name>
    <name type="synonym">Sesamum orientale</name>
    <dbReference type="NCBI Taxonomy" id="4182"/>
    <lineage>
        <taxon>Eukaryota</taxon>
        <taxon>Viridiplantae</taxon>
        <taxon>Streptophyta</taxon>
        <taxon>Embryophyta</taxon>
        <taxon>Tracheophyta</taxon>
        <taxon>Spermatophyta</taxon>
        <taxon>Magnoliopsida</taxon>
        <taxon>eudicotyledons</taxon>
        <taxon>Gunneridae</taxon>
        <taxon>Pentapetalae</taxon>
        <taxon>asterids</taxon>
        <taxon>lamiids</taxon>
        <taxon>Lamiales</taxon>
        <taxon>Pedaliaceae</taxon>
        <taxon>Sesamum</taxon>
    </lineage>
</organism>
<feature type="binding site" evidence="8">
    <location>
        <position position="37"/>
    </location>
    <ligand>
        <name>UDP-alpha-D-glucose</name>
        <dbReference type="ChEBI" id="CHEBI:58885"/>
    </ligand>
</feature>
<dbReference type="OrthoDB" id="72851at2759"/>
<dbReference type="AlphaFoldDB" id="A0A8M8UUB3"/>
<evidence type="ECO:0000256" key="5">
    <source>
        <dbReference type="ARBA" id="ARBA00022989"/>
    </source>
</evidence>
<evidence type="ECO:0000256" key="8">
    <source>
        <dbReference type="PIRSR" id="PIRSR605150-2"/>
    </source>
</evidence>
<keyword evidence="9" id="KW-1185">Reference proteome</keyword>
<evidence type="ECO:0000256" key="2">
    <source>
        <dbReference type="ARBA" id="ARBA00022676"/>
    </source>
</evidence>
<evidence type="ECO:0000313" key="10">
    <source>
        <dbReference type="RefSeq" id="XP_020550518.1"/>
    </source>
</evidence>
<keyword evidence="5" id="KW-1133">Transmembrane helix</keyword>
<keyword evidence="2" id="KW-0328">Glycosyltransferase</keyword>
<dbReference type="PANTHER" id="PTHR13301">
    <property type="entry name" value="X-BOX TRANSCRIPTION FACTOR-RELATED"/>
    <property type="match status" value="1"/>
</dbReference>
<gene>
    <name evidence="10" type="primary">LOC110012161</name>
</gene>
<dbReference type="InterPro" id="IPR005150">
    <property type="entry name" value="Cellulose_synth"/>
</dbReference>
<keyword evidence="6" id="KW-0472">Membrane</keyword>
<evidence type="ECO:0000256" key="7">
    <source>
        <dbReference type="ARBA" id="ARBA00023316"/>
    </source>
</evidence>
<reference evidence="10" key="1">
    <citation type="submission" date="2025-08" db="UniProtKB">
        <authorList>
            <consortium name="RefSeq"/>
        </authorList>
    </citation>
    <scope>IDENTIFICATION</scope>
</reference>
<evidence type="ECO:0000256" key="6">
    <source>
        <dbReference type="ARBA" id="ARBA00023136"/>
    </source>
</evidence>
<evidence type="ECO:0000256" key="1">
    <source>
        <dbReference type="ARBA" id="ARBA00004308"/>
    </source>
</evidence>
<evidence type="ECO:0000256" key="4">
    <source>
        <dbReference type="ARBA" id="ARBA00022692"/>
    </source>
</evidence>
<comment type="subcellular location">
    <subcellularLocation>
        <location evidence="1">Endomembrane system</location>
    </subcellularLocation>
</comment>
<keyword evidence="7" id="KW-0961">Cell wall biogenesis/degradation</keyword>
<protein>
    <submittedName>
        <fullName evidence="10">Cellulose synthase-like protein E1</fullName>
    </submittedName>
</protein>
<dbReference type="GO" id="GO:0012505">
    <property type="term" value="C:endomembrane system"/>
    <property type="evidence" value="ECO:0007669"/>
    <property type="project" value="UniProtKB-SubCell"/>
</dbReference>
<dbReference type="GO" id="GO:0016020">
    <property type="term" value="C:membrane"/>
    <property type="evidence" value="ECO:0007669"/>
    <property type="project" value="InterPro"/>
</dbReference>
<keyword evidence="3" id="KW-0808">Transferase</keyword>
<dbReference type="Proteomes" id="UP000504604">
    <property type="component" value="Linkage group LG6"/>
</dbReference>
<feature type="binding site" evidence="8">
    <location>
        <position position="8"/>
    </location>
    <ligand>
        <name>UDP-alpha-D-glucose</name>
        <dbReference type="ChEBI" id="CHEBI:58885"/>
    </ligand>
</feature>
<dbReference type="GO" id="GO:0071555">
    <property type="term" value="P:cell wall organization"/>
    <property type="evidence" value="ECO:0007669"/>
    <property type="project" value="UniProtKB-KW"/>
</dbReference>
<feature type="binding site" evidence="8">
    <location>
        <position position="7"/>
    </location>
    <ligand>
        <name>UDP-alpha-D-glucose</name>
        <dbReference type="ChEBI" id="CHEBI:58885"/>
    </ligand>
</feature>
<evidence type="ECO:0000313" key="9">
    <source>
        <dbReference type="Proteomes" id="UP000504604"/>
    </source>
</evidence>
<dbReference type="GeneID" id="110012161"/>
<dbReference type="Pfam" id="PF03552">
    <property type="entry name" value="Cellulose_synt"/>
    <property type="match status" value="2"/>
</dbReference>